<sequence length="101" mass="11720">MNEYEHISYNYRFGKVYREFWGQHIKNSIEAILVHLKDEHDIEVEGIYLENYRSPEPIIVVNGNLPIAELKRKFSSDSSLSFTDSKVVSSDPWVTIEGQGD</sequence>
<accession>A0ABX7MT63</accession>
<name>A0ABX7MT63_9GAMM</name>
<dbReference type="RefSeq" id="WP_206644742.1">
    <property type="nucleotide sequence ID" value="NZ_CP071247.1"/>
</dbReference>
<evidence type="ECO:0000313" key="2">
    <source>
        <dbReference type="Proteomes" id="UP000663555"/>
    </source>
</evidence>
<protein>
    <submittedName>
        <fullName evidence="1">Uncharacterized protein</fullName>
    </submittedName>
</protein>
<dbReference type="Proteomes" id="UP000663555">
    <property type="component" value="Chromosome"/>
</dbReference>
<proteinExistence type="predicted"/>
<keyword evidence="2" id="KW-1185">Reference proteome</keyword>
<dbReference type="EMBL" id="CP071247">
    <property type="protein sequence ID" value="QSP95503.1"/>
    <property type="molecule type" value="Genomic_DNA"/>
</dbReference>
<gene>
    <name evidence="1" type="ORF">LPB19_03540</name>
</gene>
<organism evidence="1 2">
    <name type="scientific">Marinobacter salinisoli</name>
    <dbReference type="NCBI Taxonomy" id="2769486"/>
    <lineage>
        <taxon>Bacteria</taxon>
        <taxon>Pseudomonadati</taxon>
        <taxon>Pseudomonadota</taxon>
        <taxon>Gammaproteobacteria</taxon>
        <taxon>Pseudomonadales</taxon>
        <taxon>Marinobacteraceae</taxon>
        <taxon>Marinobacter</taxon>
    </lineage>
</organism>
<reference evidence="1 2" key="1">
    <citation type="submission" date="2021-03" db="EMBL/GenBank/DDBJ databases">
        <title>Genome sequencing of Marinobacter sp. LPB0319.</title>
        <authorList>
            <person name="Kim J."/>
        </authorList>
    </citation>
    <scope>NUCLEOTIDE SEQUENCE [LARGE SCALE GENOMIC DNA]</scope>
    <source>
        <strain evidence="1 2">LPB0319</strain>
    </source>
</reference>
<evidence type="ECO:0000313" key="1">
    <source>
        <dbReference type="EMBL" id="QSP95503.1"/>
    </source>
</evidence>